<evidence type="ECO:0000313" key="11">
    <source>
        <dbReference type="EMBL" id="GAA1968015.1"/>
    </source>
</evidence>
<evidence type="ECO:0000256" key="7">
    <source>
        <dbReference type="ARBA" id="ARBA00023295"/>
    </source>
</evidence>
<dbReference type="Proteomes" id="UP001499854">
    <property type="component" value="Unassembled WGS sequence"/>
</dbReference>
<dbReference type="SUPFAM" id="SSF49384">
    <property type="entry name" value="Carbohydrate-binding domain"/>
    <property type="match status" value="1"/>
</dbReference>
<feature type="region of interest" description="Disordered" evidence="8">
    <location>
        <begin position="132"/>
        <end position="178"/>
    </location>
</feature>
<dbReference type="RefSeq" id="WP_344657412.1">
    <property type="nucleotide sequence ID" value="NZ_BAAAQM010000013.1"/>
</dbReference>
<keyword evidence="6" id="KW-0378">Hydrolase</keyword>
<organism evidence="11 12">
    <name type="scientific">Catenulispora subtropica</name>
    <dbReference type="NCBI Taxonomy" id="450798"/>
    <lineage>
        <taxon>Bacteria</taxon>
        <taxon>Bacillati</taxon>
        <taxon>Actinomycetota</taxon>
        <taxon>Actinomycetes</taxon>
        <taxon>Catenulisporales</taxon>
        <taxon>Catenulisporaceae</taxon>
        <taxon>Catenulispora</taxon>
    </lineage>
</organism>
<evidence type="ECO:0000256" key="1">
    <source>
        <dbReference type="ARBA" id="ARBA00001462"/>
    </source>
</evidence>
<feature type="compositionally biased region" description="Pro residues" evidence="8">
    <location>
        <begin position="139"/>
        <end position="165"/>
    </location>
</feature>
<evidence type="ECO:0000256" key="3">
    <source>
        <dbReference type="ARBA" id="ARBA00012670"/>
    </source>
</evidence>
<dbReference type="InterPro" id="IPR023296">
    <property type="entry name" value="Glyco_hydro_beta-prop_sf"/>
</dbReference>
<evidence type="ECO:0000256" key="8">
    <source>
        <dbReference type="SAM" id="MobiDB-lite"/>
    </source>
</evidence>
<evidence type="ECO:0000256" key="2">
    <source>
        <dbReference type="ARBA" id="ARBA00004613"/>
    </source>
</evidence>
<dbReference type="SUPFAM" id="SSF75005">
    <property type="entry name" value="Arabinanase/levansucrase/invertase"/>
    <property type="match status" value="1"/>
</dbReference>
<keyword evidence="7" id="KW-0326">Glycosidase</keyword>
<keyword evidence="12" id="KW-1185">Reference proteome</keyword>
<proteinExistence type="predicted"/>
<dbReference type="EMBL" id="BAAAQM010000013">
    <property type="protein sequence ID" value="GAA1968015.1"/>
    <property type="molecule type" value="Genomic_DNA"/>
</dbReference>
<keyword evidence="4" id="KW-0964">Secreted</keyword>
<protein>
    <recommendedName>
        <fullName evidence="3">non-reducing end alpha-L-arabinofuranosidase</fullName>
        <ecNumber evidence="3">3.2.1.55</ecNumber>
    </recommendedName>
</protein>
<comment type="subcellular location">
    <subcellularLocation>
        <location evidence="2">Secreted</location>
    </subcellularLocation>
</comment>
<dbReference type="Gene3D" id="2.60.40.290">
    <property type="match status" value="1"/>
</dbReference>
<evidence type="ECO:0000256" key="9">
    <source>
        <dbReference type="SAM" id="SignalP"/>
    </source>
</evidence>
<reference evidence="11 12" key="1">
    <citation type="journal article" date="2019" name="Int. J. Syst. Evol. Microbiol.">
        <title>The Global Catalogue of Microorganisms (GCM) 10K type strain sequencing project: providing services to taxonomists for standard genome sequencing and annotation.</title>
        <authorList>
            <consortium name="The Broad Institute Genomics Platform"/>
            <consortium name="The Broad Institute Genome Sequencing Center for Infectious Disease"/>
            <person name="Wu L."/>
            <person name="Ma J."/>
        </authorList>
    </citation>
    <scope>NUCLEOTIDE SEQUENCE [LARGE SCALE GENOMIC DNA]</scope>
    <source>
        <strain evidence="11 12">JCM 16013</strain>
    </source>
</reference>
<dbReference type="InterPro" id="IPR001919">
    <property type="entry name" value="CBD2"/>
</dbReference>
<keyword evidence="5 9" id="KW-0732">Signal</keyword>
<dbReference type="SMART" id="SM00637">
    <property type="entry name" value="CBD_II"/>
    <property type="match status" value="1"/>
</dbReference>
<comment type="catalytic activity">
    <reaction evidence="1">
        <text>Hydrolysis of terminal non-reducing alpha-L-arabinofuranoside residues in alpha-L-arabinosides.</text>
        <dbReference type="EC" id="3.2.1.55"/>
    </reaction>
</comment>
<evidence type="ECO:0000256" key="4">
    <source>
        <dbReference type="ARBA" id="ARBA00022525"/>
    </source>
</evidence>
<accession>A0ABN2RFI0</accession>
<dbReference type="InterPro" id="IPR008965">
    <property type="entry name" value="CBM2/CBM3_carb-bd_dom_sf"/>
</dbReference>
<dbReference type="Gene3D" id="2.115.10.20">
    <property type="entry name" value="Glycosyl hydrolase domain, family 43"/>
    <property type="match status" value="1"/>
</dbReference>
<feature type="compositionally biased region" description="Low complexity" evidence="8">
    <location>
        <begin position="166"/>
        <end position="178"/>
    </location>
</feature>
<dbReference type="EC" id="3.2.1.55" evidence="3"/>
<evidence type="ECO:0000256" key="5">
    <source>
        <dbReference type="ARBA" id="ARBA00022729"/>
    </source>
</evidence>
<dbReference type="InterPro" id="IPR006311">
    <property type="entry name" value="TAT_signal"/>
</dbReference>
<feature type="domain" description="CBM2" evidence="10">
    <location>
        <begin position="29"/>
        <end position="138"/>
    </location>
</feature>
<evidence type="ECO:0000259" key="10">
    <source>
        <dbReference type="PROSITE" id="PS51173"/>
    </source>
</evidence>
<dbReference type="PANTHER" id="PTHR40631:SF2">
    <property type="entry name" value="ALPHA-L-ARABINOFURANOSIDASE"/>
    <property type="match status" value="1"/>
</dbReference>
<dbReference type="InterPro" id="IPR012291">
    <property type="entry name" value="CBM2_carb-bd_dom_sf"/>
</dbReference>
<evidence type="ECO:0000313" key="12">
    <source>
        <dbReference type="Proteomes" id="UP001499854"/>
    </source>
</evidence>
<sequence length="499" mass="52628">MSLFDRRAVLAAVVATGLAAAGVAAVTATARAAGGCQVDYSVSSQWPGGFGANITISNQGSPVTSWQLTWSFGAGQTVTQLWNGTYTQSGGHVSVTNAAYNGSIPSGGSVGLGFNGTWTASNPAPTDFALNGVLCDGSQPPPTTPSTAPSTPPTTPTTPTTPPTSPSTSPSSPGGSLPSSFRWNSSGILISPKSDSRHTIIAAKDPSVVFFDGKWYVVLSTVDSNGDYGMAQTSFSDWSQADSAPWTYLDTTPIGGGYKTAPMVFYFAPQKLWYVTYQEGSNIGYSTNPDISNPAGWSAPHNFYSNGMPTIISQNIGGGYWVDSWVICDSANCYLFSVDDNGHVYRSTSSLSQFPNGFGDGGNTVIAASAPNKYDMFEADNVYKVDGSNTYLMVVEAIGSDGHRLFHSWTSDSLTGSWTPLAATQSNPFLAASDTTFSGTPWTQDLSSGEAVRSGYDQNVTLSPCHLQYLYQGKDPSANQDYNHLPWRLGLATQTNSTC</sequence>
<dbReference type="PANTHER" id="PTHR40631">
    <property type="entry name" value="ALPHA-L-ARABINOFURANOSIDASE AXHA-2-RELATED"/>
    <property type="match status" value="1"/>
</dbReference>
<feature type="chain" id="PRO_5047316717" description="non-reducing end alpha-L-arabinofuranosidase" evidence="9">
    <location>
        <begin position="33"/>
        <end position="499"/>
    </location>
</feature>
<dbReference type="Pfam" id="PF03664">
    <property type="entry name" value="Glyco_hydro_62"/>
    <property type="match status" value="1"/>
</dbReference>
<dbReference type="InterPro" id="IPR005193">
    <property type="entry name" value="GH62_arabinosidase"/>
</dbReference>
<gene>
    <name evidence="11" type="ORF">GCM10009838_27990</name>
</gene>
<dbReference type="CDD" id="cd08987">
    <property type="entry name" value="GH62"/>
    <property type="match status" value="1"/>
</dbReference>
<name>A0ABN2RFI0_9ACTN</name>
<comment type="caution">
    <text evidence="11">The sequence shown here is derived from an EMBL/GenBank/DDBJ whole genome shotgun (WGS) entry which is preliminary data.</text>
</comment>
<evidence type="ECO:0000256" key="6">
    <source>
        <dbReference type="ARBA" id="ARBA00022801"/>
    </source>
</evidence>
<dbReference type="PROSITE" id="PS51173">
    <property type="entry name" value="CBM2"/>
    <property type="match status" value="1"/>
</dbReference>
<dbReference type="PROSITE" id="PS51318">
    <property type="entry name" value="TAT"/>
    <property type="match status" value="1"/>
</dbReference>
<dbReference type="Pfam" id="PF00553">
    <property type="entry name" value="CBM_2"/>
    <property type="match status" value="1"/>
</dbReference>
<feature type="signal peptide" evidence="9">
    <location>
        <begin position="1"/>
        <end position="32"/>
    </location>
</feature>